<organism evidence="2 3">
    <name type="scientific">Pedobacter ureilyticus</name>
    <dbReference type="NCBI Taxonomy" id="1393051"/>
    <lineage>
        <taxon>Bacteria</taxon>
        <taxon>Pseudomonadati</taxon>
        <taxon>Bacteroidota</taxon>
        <taxon>Sphingobacteriia</taxon>
        <taxon>Sphingobacteriales</taxon>
        <taxon>Sphingobacteriaceae</taxon>
        <taxon>Pedobacter</taxon>
    </lineage>
</organism>
<evidence type="ECO:0000259" key="1">
    <source>
        <dbReference type="Pfam" id="PF01408"/>
    </source>
</evidence>
<gene>
    <name evidence="2" type="ORF">E6A44_002250</name>
</gene>
<dbReference type="RefSeq" id="WP_138721533.1">
    <property type="nucleotide sequence ID" value="NZ_SSHJ02000001.1"/>
</dbReference>
<dbReference type="Pfam" id="PF01408">
    <property type="entry name" value="GFO_IDH_MocA"/>
    <property type="match status" value="1"/>
</dbReference>
<dbReference type="EMBL" id="SSHJ02000001">
    <property type="protein sequence ID" value="MFN0254372.1"/>
    <property type="molecule type" value="Genomic_DNA"/>
</dbReference>
<sequence>MEVGRRKFVAAIATLSLGSAIYGTKGFALSLPSKKRIGIVGLDSSHAIAFTKELNANVSNESYKGYQVVAAYPMGSPSIPLNAERIPKFTEEIKKYGVEIVGTIEALLKKVDVVLLETNDGNLHLQQAEIILKAKKPLFIDKPIANSYQDALKIFELSDKYKTPVFSTSSLRYISGIEQIEQNTVLGADVYSPAYTEPSHKDLYWYGIHGVEMLFTLLGPNCVSVQTQHTNDFDSYIGEWEGGRIGTLRGIRKGADGFGGVVFTQDKVLQLGAFQGYNPLLKQIISFFETGKVPVKREETLAICKFIDAAHQSKLDGGAKVILNK</sequence>
<dbReference type="Proteomes" id="UP001517247">
    <property type="component" value="Unassembled WGS sequence"/>
</dbReference>
<name>A0ABW9J1F8_9SPHI</name>
<dbReference type="Gene3D" id="3.40.50.720">
    <property type="entry name" value="NAD(P)-binding Rossmann-like Domain"/>
    <property type="match status" value="1"/>
</dbReference>
<reference evidence="2 3" key="1">
    <citation type="submission" date="2024-12" db="EMBL/GenBank/DDBJ databases">
        <authorList>
            <person name="Hu S."/>
        </authorList>
    </citation>
    <scope>NUCLEOTIDE SEQUENCE [LARGE SCALE GENOMIC DNA]</scope>
    <source>
        <strain evidence="2 3">THG-T11</strain>
    </source>
</reference>
<proteinExistence type="predicted"/>
<protein>
    <submittedName>
        <fullName evidence="2">Gfo/Idh/MocA family protein</fullName>
    </submittedName>
</protein>
<dbReference type="InterPro" id="IPR036291">
    <property type="entry name" value="NAD(P)-bd_dom_sf"/>
</dbReference>
<keyword evidence="3" id="KW-1185">Reference proteome</keyword>
<feature type="domain" description="Gfo/Idh/MocA-like oxidoreductase N-terminal" evidence="1">
    <location>
        <begin position="36"/>
        <end position="165"/>
    </location>
</feature>
<dbReference type="InterPro" id="IPR000683">
    <property type="entry name" value="Gfo/Idh/MocA-like_OxRdtase_N"/>
</dbReference>
<evidence type="ECO:0000313" key="3">
    <source>
        <dbReference type="Proteomes" id="UP001517247"/>
    </source>
</evidence>
<accession>A0ABW9J1F8</accession>
<evidence type="ECO:0000313" key="2">
    <source>
        <dbReference type="EMBL" id="MFN0254372.1"/>
    </source>
</evidence>
<dbReference type="SUPFAM" id="SSF51735">
    <property type="entry name" value="NAD(P)-binding Rossmann-fold domains"/>
    <property type="match status" value="1"/>
</dbReference>
<comment type="caution">
    <text evidence="2">The sequence shown here is derived from an EMBL/GenBank/DDBJ whole genome shotgun (WGS) entry which is preliminary data.</text>
</comment>